<evidence type="ECO:0000313" key="2">
    <source>
        <dbReference type="EMBL" id="WRT65345.1"/>
    </source>
</evidence>
<feature type="region of interest" description="Disordered" evidence="1">
    <location>
        <begin position="154"/>
        <end position="174"/>
    </location>
</feature>
<name>A0ABZ1CVX4_9TREE</name>
<feature type="compositionally biased region" description="Low complexity" evidence="1">
    <location>
        <begin position="67"/>
        <end position="79"/>
    </location>
</feature>
<feature type="compositionally biased region" description="Basic and acidic residues" evidence="1">
    <location>
        <begin position="228"/>
        <end position="248"/>
    </location>
</feature>
<dbReference type="EMBL" id="CP141883">
    <property type="protein sequence ID" value="WRT65345.1"/>
    <property type="molecule type" value="Genomic_DNA"/>
</dbReference>
<feature type="compositionally biased region" description="Low complexity" evidence="1">
    <location>
        <begin position="98"/>
        <end position="109"/>
    </location>
</feature>
<feature type="region of interest" description="Disordered" evidence="1">
    <location>
        <begin position="1"/>
        <end position="134"/>
    </location>
</feature>
<keyword evidence="3" id="KW-1185">Reference proteome</keyword>
<proteinExistence type="predicted"/>
<gene>
    <name evidence="2" type="ORF">IL334_002288</name>
</gene>
<organism evidence="2 3">
    <name type="scientific">Kwoniella shivajii</name>
    <dbReference type="NCBI Taxonomy" id="564305"/>
    <lineage>
        <taxon>Eukaryota</taxon>
        <taxon>Fungi</taxon>
        <taxon>Dikarya</taxon>
        <taxon>Basidiomycota</taxon>
        <taxon>Agaricomycotina</taxon>
        <taxon>Tremellomycetes</taxon>
        <taxon>Tremellales</taxon>
        <taxon>Cryptococcaceae</taxon>
        <taxon>Kwoniella</taxon>
    </lineage>
</organism>
<feature type="compositionally biased region" description="Basic and acidic residues" evidence="1">
    <location>
        <begin position="158"/>
        <end position="167"/>
    </location>
</feature>
<feature type="region of interest" description="Disordered" evidence="1">
    <location>
        <begin position="198"/>
        <end position="287"/>
    </location>
</feature>
<feature type="compositionally biased region" description="Basic and acidic residues" evidence="1">
    <location>
        <begin position="55"/>
        <end position="66"/>
    </location>
</feature>
<dbReference type="GeneID" id="87954419"/>
<accession>A0ABZ1CVX4</accession>
<feature type="compositionally biased region" description="Polar residues" evidence="1">
    <location>
        <begin position="85"/>
        <end position="97"/>
    </location>
</feature>
<protein>
    <submittedName>
        <fullName evidence="2">Uncharacterized protein</fullName>
    </submittedName>
</protein>
<feature type="compositionally biased region" description="Acidic residues" evidence="1">
    <location>
        <begin position="212"/>
        <end position="226"/>
    </location>
</feature>
<dbReference type="Proteomes" id="UP001329825">
    <property type="component" value="Chromosome 3"/>
</dbReference>
<feature type="compositionally biased region" description="Basic residues" evidence="1">
    <location>
        <begin position="1"/>
        <end position="10"/>
    </location>
</feature>
<sequence>MPHKRAKRSVRVAETAKKGSNLDPKPNSGNPAYDDTPKSASRIISGWKFQSSFRETGRTNSEDKGGNKPSQSSSTSNKPSETKKGSASRSKLTNGSDPTSTSISTPIPTANNQVGGDNKKKLPSILPHESLGEYNRRIEDLLRPGVSKAIKEAASVKALEESNARKEKKDRKKRVRIEKLVKDGKLPKEALEKLILELKEKKDGKRKRNDNDDGDDQGDNPEDGDGDNIQKQRPAKEFKQVERPRRLNDIVQAPPQLQHLRRSNTEKKSTSAKDACSAVGKGSGKVPLNAGQKRILEEEREKVIQMYRDIKAKKEEERLKEVKKV</sequence>
<dbReference type="RefSeq" id="XP_062790085.1">
    <property type="nucleotide sequence ID" value="XM_062934034.1"/>
</dbReference>
<evidence type="ECO:0000256" key="1">
    <source>
        <dbReference type="SAM" id="MobiDB-lite"/>
    </source>
</evidence>
<reference evidence="2 3" key="1">
    <citation type="submission" date="2024-01" db="EMBL/GenBank/DDBJ databases">
        <title>Comparative genomics of Cryptococcus and Kwoniella reveals pathogenesis evolution and contrasting modes of karyotype evolution via chromosome fusion or intercentromeric recombination.</title>
        <authorList>
            <person name="Coelho M.A."/>
            <person name="David-Palma M."/>
            <person name="Shea T."/>
            <person name="Bowers K."/>
            <person name="McGinley-Smith S."/>
            <person name="Mohammad A.W."/>
            <person name="Gnirke A."/>
            <person name="Yurkov A.M."/>
            <person name="Nowrousian M."/>
            <person name="Sun S."/>
            <person name="Cuomo C.A."/>
            <person name="Heitman J."/>
        </authorList>
    </citation>
    <scope>NUCLEOTIDE SEQUENCE [LARGE SCALE GENOMIC DNA]</scope>
    <source>
        <strain evidence="2">CBS 11374</strain>
    </source>
</reference>
<evidence type="ECO:0000313" key="3">
    <source>
        <dbReference type="Proteomes" id="UP001329825"/>
    </source>
</evidence>